<organism evidence="3 4">
    <name type="scientific">Autumnicola patrickiae</name>
    <dbReference type="NCBI Taxonomy" id="3075591"/>
    <lineage>
        <taxon>Bacteria</taxon>
        <taxon>Pseudomonadati</taxon>
        <taxon>Bacteroidota</taxon>
        <taxon>Flavobacteriia</taxon>
        <taxon>Flavobacteriales</taxon>
        <taxon>Flavobacteriaceae</taxon>
        <taxon>Autumnicola</taxon>
    </lineage>
</organism>
<keyword evidence="1" id="KW-0812">Transmembrane</keyword>
<dbReference type="Proteomes" id="UP001261624">
    <property type="component" value="Unassembled WGS sequence"/>
</dbReference>
<name>A0ABU3DZB8_9FLAO</name>
<evidence type="ECO:0000256" key="1">
    <source>
        <dbReference type="SAM" id="Phobius"/>
    </source>
</evidence>
<sequence>MEKHTEEDFEYRSAKKKVKEIKGFYIHLLIYIFVNIAFFAVEIRQKGFEDAMTDIWNYRTAFLWGIGIFAHWASTFGIHLFFGKDWEERKVGKLLKERKRNTWE</sequence>
<feature type="transmembrane region" description="Helical" evidence="1">
    <location>
        <begin position="61"/>
        <end position="82"/>
    </location>
</feature>
<dbReference type="RefSeq" id="WP_311682213.1">
    <property type="nucleotide sequence ID" value="NZ_JAVRHM010000003.1"/>
</dbReference>
<comment type="caution">
    <text evidence="3">The sequence shown here is derived from an EMBL/GenBank/DDBJ whole genome shotgun (WGS) entry which is preliminary data.</text>
</comment>
<evidence type="ECO:0000313" key="4">
    <source>
        <dbReference type="Proteomes" id="UP001261624"/>
    </source>
</evidence>
<reference evidence="3 4" key="1">
    <citation type="submission" date="2023-09" db="EMBL/GenBank/DDBJ databases">
        <authorList>
            <person name="Rey-Velasco X."/>
        </authorList>
    </citation>
    <scope>NUCLEOTIDE SEQUENCE [LARGE SCALE GENOMIC DNA]</scope>
    <source>
        <strain evidence="3 4">F188</strain>
    </source>
</reference>
<dbReference type="Pfam" id="PF13239">
    <property type="entry name" value="2TM"/>
    <property type="match status" value="1"/>
</dbReference>
<proteinExistence type="predicted"/>
<keyword evidence="4" id="KW-1185">Reference proteome</keyword>
<accession>A0ABU3DZB8</accession>
<feature type="transmembrane region" description="Helical" evidence="1">
    <location>
        <begin position="21"/>
        <end position="41"/>
    </location>
</feature>
<gene>
    <name evidence="3" type="ORF">RM549_04650</name>
</gene>
<evidence type="ECO:0000259" key="2">
    <source>
        <dbReference type="Pfam" id="PF13239"/>
    </source>
</evidence>
<feature type="domain" description="2TM" evidence="2">
    <location>
        <begin position="13"/>
        <end position="95"/>
    </location>
</feature>
<protein>
    <submittedName>
        <fullName evidence="3">2TM domain-containing protein</fullName>
    </submittedName>
</protein>
<dbReference type="EMBL" id="JAVRHM010000003">
    <property type="protein sequence ID" value="MDT0689062.1"/>
    <property type="molecule type" value="Genomic_DNA"/>
</dbReference>
<dbReference type="InterPro" id="IPR025698">
    <property type="entry name" value="2TM_dom"/>
</dbReference>
<keyword evidence="1" id="KW-1133">Transmembrane helix</keyword>
<keyword evidence="1" id="KW-0472">Membrane</keyword>
<evidence type="ECO:0000313" key="3">
    <source>
        <dbReference type="EMBL" id="MDT0689062.1"/>
    </source>
</evidence>